<proteinExistence type="predicted"/>
<protein>
    <submittedName>
        <fullName evidence="1">Uncharacterized protein</fullName>
    </submittedName>
</protein>
<geneLocation type="plasmid" evidence="1">
    <name>pCQ4</name>
</geneLocation>
<gene>
    <name evidence="1" type="ORF">pCQ4.87</name>
</gene>
<dbReference type="AlphaFoldDB" id="I0CEJ9"/>
<sequence>MPKPDDPRWEWIHVPDVSNWDQWIKGECNHLAPAAVHAQPTGELVAWLCPDCDTQLPAHERPSA</sequence>
<dbReference type="RefSeq" id="WP_015061026.1">
    <property type="nucleotide sequence ID" value="NC_019307.1"/>
</dbReference>
<dbReference type="EMBL" id="JQ340175">
    <property type="protein sequence ID" value="AFH75212.1"/>
    <property type="molecule type" value="Genomic_DNA"/>
</dbReference>
<accession>I0CEJ9</accession>
<keyword evidence="1" id="KW-0614">Plasmid</keyword>
<name>I0CEJ9_9ACTN</name>
<evidence type="ECO:0000313" key="1">
    <source>
        <dbReference type="EMBL" id="AFH75212.1"/>
    </source>
</evidence>
<organism evidence="1">
    <name type="scientific">Streptomyces sp. W75</name>
    <dbReference type="NCBI Taxonomy" id="1170711"/>
    <lineage>
        <taxon>Bacteria</taxon>
        <taxon>Bacillati</taxon>
        <taxon>Actinomycetota</taxon>
        <taxon>Actinomycetes</taxon>
        <taxon>Kitasatosporales</taxon>
        <taxon>Streptomycetaceae</taxon>
        <taxon>Streptomyces</taxon>
    </lineage>
</organism>
<reference evidence="1" key="1">
    <citation type="submission" date="2011-12" db="EMBL/GenBank/DDBJ databases">
        <title>Complete nucleotide sequence of Streptomyces circular plasmid pCQ4.</title>
        <authorList>
            <person name="Cheng Q."/>
            <person name="Tian X."/>
            <person name="Qin Z."/>
        </authorList>
    </citation>
    <scope>NUCLEOTIDE SEQUENCE</scope>
    <source>
        <strain evidence="1">W75</strain>
        <plasmid evidence="1">pCQ4</plasmid>
    </source>
</reference>